<protein>
    <recommendedName>
        <fullName evidence="1">Peptidase S9 prolyl oligopeptidase catalytic domain-containing protein</fullName>
    </recommendedName>
</protein>
<evidence type="ECO:0000313" key="3">
    <source>
        <dbReference type="Proteomes" id="UP000033121"/>
    </source>
</evidence>
<organism evidence="2 3">
    <name type="scientific">Flavihumibacter petaseus NBRC 106054</name>
    <dbReference type="NCBI Taxonomy" id="1220578"/>
    <lineage>
        <taxon>Bacteria</taxon>
        <taxon>Pseudomonadati</taxon>
        <taxon>Bacteroidota</taxon>
        <taxon>Chitinophagia</taxon>
        <taxon>Chitinophagales</taxon>
        <taxon>Chitinophagaceae</taxon>
        <taxon>Flavihumibacter</taxon>
    </lineage>
</organism>
<dbReference type="GO" id="GO:0006508">
    <property type="term" value="P:proteolysis"/>
    <property type="evidence" value="ECO:0007669"/>
    <property type="project" value="InterPro"/>
</dbReference>
<reference evidence="2 3" key="1">
    <citation type="submission" date="2015-04" db="EMBL/GenBank/DDBJ databases">
        <title>Whole genome shotgun sequence of Flavihumibacter petaseus NBRC 106054.</title>
        <authorList>
            <person name="Miyazawa S."/>
            <person name="Hosoyama A."/>
            <person name="Hashimoto M."/>
            <person name="Noguchi M."/>
            <person name="Tsuchikane K."/>
            <person name="Ohji S."/>
            <person name="Yamazoe A."/>
            <person name="Ichikawa N."/>
            <person name="Kimura A."/>
            <person name="Fujita N."/>
        </authorList>
    </citation>
    <scope>NUCLEOTIDE SEQUENCE [LARGE SCALE GENOMIC DNA]</scope>
    <source>
        <strain evidence="2 3">NBRC 106054</strain>
    </source>
</reference>
<sequence>MYYQLLAIIVSIWSNVSVQDESATTWMGFERTDFLLKERACILVAPKKAAKGRPWIWRTEFFGHEPQGDSMLLVKGYHVAYIDVQNMYGAPKAIQLMDTLYQYLVNEKHLHHKPVLEGFSRGGLFAMNWAATYPDRTGCLYLDAPVCDFKGWPGNQGKGPGSAEDWERLKSAYGFTSDSAALAYTFNPVDNLKPLAAFHIPILSVCGTADEVVPMDEHSLLLQKRYKAMGGYMEIISKEGVGHHPHSLKDPQPIIDFILRHSIH</sequence>
<dbReference type="RefSeq" id="WP_052955695.1">
    <property type="nucleotide sequence ID" value="NZ_BBWV01000002.1"/>
</dbReference>
<evidence type="ECO:0000313" key="2">
    <source>
        <dbReference type="EMBL" id="GAO43002.1"/>
    </source>
</evidence>
<gene>
    <name evidence="2" type="ORF">FPE01S_02_01070</name>
</gene>
<comment type="caution">
    <text evidence="2">The sequence shown here is derived from an EMBL/GenBank/DDBJ whole genome shotgun (WGS) entry which is preliminary data.</text>
</comment>
<feature type="domain" description="Peptidase S9 prolyl oligopeptidase catalytic" evidence="1">
    <location>
        <begin position="102"/>
        <end position="244"/>
    </location>
</feature>
<evidence type="ECO:0000259" key="1">
    <source>
        <dbReference type="Pfam" id="PF00326"/>
    </source>
</evidence>
<accession>A0A0E9MZ40</accession>
<dbReference type="InterPro" id="IPR029058">
    <property type="entry name" value="AB_hydrolase_fold"/>
</dbReference>
<dbReference type="Gene3D" id="3.40.50.1820">
    <property type="entry name" value="alpha/beta hydrolase"/>
    <property type="match status" value="1"/>
</dbReference>
<name>A0A0E9MZ40_9BACT</name>
<keyword evidence="3" id="KW-1185">Reference proteome</keyword>
<dbReference type="OrthoDB" id="9796689at2"/>
<dbReference type="STRING" id="1220578.FPE01S_02_01070"/>
<dbReference type="AlphaFoldDB" id="A0A0E9MZ40"/>
<dbReference type="Pfam" id="PF00326">
    <property type="entry name" value="Peptidase_S9"/>
    <property type="match status" value="1"/>
</dbReference>
<dbReference type="SUPFAM" id="SSF53474">
    <property type="entry name" value="alpha/beta-Hydrolases"/>
    <property type="match status" value="1"/>
</dbReference>
<dbReference type="Proteomes" id="UP000033121">
    <property type="component" value="Unassembled WGS sequence"/>
</dbReference>
<dbReference type="GO" id="GO:0008236">
    <property type="term" value="F:serine-type peptidase activity"/>
    <property type="evidence" value="ECO:0007669"/>
    <property type="project" value="InterPro"/>
</dbReference>
<proteinExistence type="predicted"/>
<dbReference type="InterPro" id="IPR001375">
    <property type="entry name" value="Peptidase_S9_cat"/>
</dbReference>
<dbReference type="EMBL" id="BBWV01000002">
    <property type="protein sequence ID" value="GAO43002.1"/>
    <property type="molecule type" value="Genomic_DNA"/>
</dbReference>